<evidence type="ECO:0000256" key="2">
    <source>
        <dbReference type="ARBA" id="ARBA00022491"/>
    </source>
</evidence>
<evidence type="ECO:0000256" key="5">
    <source>
        <dbReference type="ARBA" id="ARBA00022771"/>
    </source>
</evidence>
<keyword evidence="4" id="KW-0677">Repeat</keyword>
<dbReference type="FunFam" id="3.30.160.60:FF:001875">
    <property type="entry name" value="pH-response transcription factor pacC/RIM101"/>
    <property type="match status" value="1"/>
</dbReference>
<dbReference type="PROSITE" id="PS00028">
    <property type="entry name" value="ZINC_FINGER_C2H2_1"/>
    <property type="match status" value="1"/>
</dbReference>
<dbReference type="InterPro" id="IPR036236">
    <property type="entry name" value="Znf_C2H2_sf"/>
</dbReference>
<evidence type="ECO:0000256" key="7">
    <source>
        <dbReference type="ARBA" id="ARBA00023242"/>
    </source>
</evidence>
<feature type="region of interest" description="Disordered" evidence="10">
    <location>
        <begin position="1"/>
        <end position="40"/>
    </location>
</feature>
<evidence type="ECO:0000256" key="10">
    <source>
        <dbReference type="SAM" id="MobiDB-lite"/>
    </source>
</evidence>
<keyword evidence="2" id="KW-0678">Repressor</keyword>
<evidence type="ECO:0000259" key="11">
    <source>
        <dbReference type="PROSITE" id="PS50157"/>
    </source>
</evidence>
<evidence type="ECO:0000313" key="12">
    <source>
        <dbReference type="EMBL" id="CRK29603.1"/>
    </source>
</evidence>
<dbReference type="PROSITE" id="PS50157">
    <property type="entry name" value="ZINC_FINGER_C2H2_2"/>
    <property type="match status" value="3"/>
</dbReference>
<comment type="similarity">
    <text evidence="8">Belongs to the pacC/RIM101 family.</text>
</comment>
<feature type="domain" description="C2H2-type" evidence="11">
    <location>
        <begin position="86"/>
        <end position="115"/>
    </location>
</feature>
<evidence type="ECO:0000256" key="3">
    <source>
        <dbReference type="ARBA" id="ARBA00022723"/>
    </source>
</evidence>
<dbReference type="Proteomes" id="UP000045706">
    <property type="component" value="Unassembled WGS sequence"/>
</dbReference>
<organism evidence="12 13">
    <name type="scientific">Verticillium longisporum</name>
    <name type="common">Verticillium dahliae var. longisporum</name>
    <dbReference type="NCBI Taxonomy" id="100787"/>
    <lineage>
        <taxon>Eukaryota</taxon>
        <taxon>Fungi</taxon>
        <taxon>Dikarya</taxon>
        <taxon>Ascomycota</taxon>
        <taxon>Pezizomycotina</taxon>
        <taxon>Sordariomycetes</taxon>
        <taxon>Hypocreomycetidae</taxon>
        <taxon>Glomerellales</taxon>
        <taxon>Plectosphaerellaceae</taxon>
        <taxon>Verticillium</taxon>
    </lineage>
</organism>
<evidence type="ECO:0000256" key="8">
    <source>
        <dbReference type="ARBA" id="ARBA00038089"/>
    </source>
</evidence>
<feature type="domain" description="C2H2-type" evidence="11">
    <location>
        <begin position="50"/>
        <end position="80"/>
    </location>
</feature>
<dbReference type="GO" id="GO:0045944">
    <property type="term" value="P:positive regulation of transcription by RNA polymerase II"/>
    <property type="evidence" value="ECO:0007669"/>
    <property type="project" value="TreeGrafter"/>
</dbReference>
<evidence type="ECO:0000256" key="6">
    <source>
        <dbReference type="ARBA" id="ARBA00022833"/>
    </source>
</evidence>
<dbReference type="AlphaFoldDB" id="A0A0G4M5P4"/>
<dbReference type="EMBL" id="CVQI01022223">
    <property type="protein sequence ID" value="CRK29603.1"/>
    <property type="molecule type" value="Genomic_DNA"/>
</dbReference>
<reference evidence="13" key="1">
    <citation type="submission" date="2015-05" db="EMBL/GenBank/DDBJ databases">
        <authorList>
            <person name="Fogelqvist Johan"/>
        </authorList>
    </citation>
    <scope>NUCLEOTIDE SEQUENCE [LARGE SCALE GENOMIC DNA]</scope>
</reference>
<accession>A0A0G4M5P4</accession>
<dbReference type="Gene3D" id="3.30.160.60">
    <property type="entry name" value="Classic Zinc Finger"/>
    <property type="match status" value="2"/>
</dbReference>
<dbReference type="InterPro" id="IPR050806">
    <property type="entry name" value="pacC/RIM101"/>
</dbReference>
<sequence>MSARPEEQQSSGSASSKSNTPAPSTGANSNTSQSTAASAAAASSSSDDNLICKWNSCNLKFVTPEALYEHLCERHVGRKSTNNLNLTCQWNSCRTTTVKRDHITSHIRVHVPLKPHKCEFCGKSFKRPQDLKKHVKTAIVVGETPEGVNGSNIGAAIARVLAGGSGAAELAVKRVENPKVVMREGLVEFVGGGRYKVAPDVLDLFGVEWVDLLMIRNGENAGQQEQGWQFRATGVADRLLQTVVGRQKRVFIEHRLAWRNVFNSEETQLIACWNYVVAVRVTGAFEEDGQLRHLHGTLGRKLLQLLVKEFQRFGSKAIWLVRIPRVNLAPHESAVGEIGNAKLFSLQPTTSNDLYVAFGLEQVFVFGCDIETALAEFVRALETAAQEEVERQNLETPHRGQPCDLAVVVLREFFMQALGKCGKQAVIKHGGNRVQLATLQTGPCLFVVLETLIQNLVRQQQGPIGVASGKIWVCQLGMYFGAFDVEEQIVGKFGKCFGELLTLMQQEFEPRRVL</sequence>
<name>A0A0G4M5P4_VERLO</name>
<dbReference type="PANTHER" id="PTHR47257:SF1">
    <property type="entry name" value="PH-RESPONSE TRANSCRIPTION FACTOR PACC_RIM101"/>
    <property type="match status" value="1"/>
</dbReference>
<evidence type="ECO:0000256" key="9">
    <source>
        <dbReference type="PROSITE-ProRule" id="PRU00042"/>
    </source>
</evidence>
<feature type="domain" description="C2H2-type" evidence="11">
    <location>
        <begin position="116"/>
        <end position="145"/>
    </location>
</feature>
<keyword evidence="3" id="KW-0479">Metal-binding</keyword>
<evidence type="ECO:0000256" key="1">
    <source>
        <dbReference type="ARBA" id="ARBA00004123"/>
    </source>
</evidence>
<proteinExistence type="inferred from homology"/>
<evidence type="ECO:0000313" key="13">
    <source>
        <dbReference type="Proteomes" id="UP000045706"/>
    </source>
</evidence>
<keyword evidence="6" id="KW-0862">Zinc</keyword>
<keyword evidence="5 9" id="KW-0863">Zinc-finger</keyword>
<feature type="compositionally biased region" description="Low complexity" evidence="10">
    <location>
        <begin position="10"/>
        <end position="40"/>
    </location>
</feature>
<gene>
    <name evidence="12" type="ORF">BN1723_000533</name>
</gene>
<dbReference type="InterPro" id="IPR013087">
    <property type="entry name" value="Znf_C2H2_type"/>
</dbReference>
<evidence type="ECO:0000256" key="4">
    <source>
        <dbReference type="ARBA" id="ARBA00022737"/>
    </source>
</evidence>
<keyword evidence="7" id="KW-0539">Nucleus</keyword>
<dbReference type="GO" id="GO:0008270">
    <property type="term" value="F:zinc ion binding"/>
    <property type="evidence" value="ECO:0007669"/>
    <property type="project" value="UniProtKB-KW"/>
</dbReference>
<dbReference type="FunFam" id="3.30.160.60:FF:000100">
    <property type="entry name" value="Zinc finger 45-like"/>
    <property type="match status" value="1"/>
</dbReference>
<dbReference type="GO" id="GO:0005634">
    <property type="term" value="C:nucleus"/>
    <property type="evidence" value="ECO:0007669"/>
    <property type="project" value="UniProtKB-SubCell"/>
</dbReference>
<protein>
    <recommendedName>
        <fullName evidence="11">C2H2-type domain-containing protein</fullName>
    </recommendedName>
</protein>
<dbReference type="SMART" id="SM00355">
    <property type="entry name" value="ZnF_C2H2"/>
    <property type="match status" value="3"/>
</dbReference>
<dbReference type="PANTHER" id="PTHR47257">
    <property type="entry name" value="PH-RESPONSE TRANSCRIPTION FACTOR PACC/RIM101"/>
    <property type="match status" value="1"/>
</dbReference>
<dbReference type="SUPFAM" id="SSF57667">
    <property type="entry name" value="beta-beta-alpha zinc fingers"/>
    <property type="match status" value="2"/>
</dbReference>
<comment type="subcellular location">
    <subcellularLocation>
        <location evidence="1">Nucleus</location>
    </subcellularLocation>
</comment>
<dbReference type="Pfam" id="PF00096">
    <property type="entry name" value="zf-C2H2"/>
    <property type="match status" value="1"/>
</dbReference>